<dbReference type="InterPro" id="IPR009081">
    <property type="entry name" value="PP-bd_ACP"/>
</dbReference>
<dbReference type="PANTHER" id="PTHR43775">
    <property type="entry name" value="FATTY ACID SYNTHASE"/>
    <property type="match status" value="1"/>
</dbReference>
<dbReference type="Pfam" id="PF00550">
    <property type="entry name" value="PP-binding"/>
    <property type="match status" value="1"/>
</dbReference>
<keyword evidence="7" id="KW-1185">Reference proteome</keyword>
<reference evidence="6 7" key="1">
    <citation type="journal article" date="2023" name="Virus Evol.">
        <title>Computational host range prediction-The good, the bad, and the ugly.</title>
        <authorList>
            <person name="Howell A.A."/>
            <person name="Versoza C.J."/>
            <person name="Pfeifer S.P."/>
        </authorList>
    </citation>
    <scope>NUCLEOTIDE SEQUENCE [LARGE SCALE GENOMIC DNA]</scope>
    <source>
        <strain evidence="6 7">1610/1b</strain>
    </source>
</reference>
<dbReference type="Gene3D" id="3.30.70.3290">
    <property type="match status" value="1"/>
</dbReference>
<dbReference type="InterPro" id="IPR050091">
    <property type="entry name" value="PKS_NRPS_Biosynth_Enz"/>
</dbReference>
<evidence type="ECO:0000313" key="7">
    <source>
        <dbReference type="Proteomes" id="UP001479933"/>
    </source>
</evidence>
<dbReference type="InterPro" id="IPR013968">
    <property type="entry name" value="PKS_KR"/>
</dbReference>
<keyword evidence="2" id="KW-0597">Phosphoprotein</keyword>
<dbReference type="InterPro" id="IPR001227">
    <property type="entry name" value="Ac_transferase_dom_sf"/>
</dbReference>
<dbReference type="SMART" id="SM00822">
    <property type="entry name" value="PKS_KR"/>
    <property type="match status" value="1"/>
</dbReference>
<dbReference type="CDD" id="cd05274">
    <property type="entry name" value="KR_FAS_SDR_x"/>
    <property type="match status" value="1"/>
</dbReference>
<keyword evidence="4" id="KW-0511">Multifunctional enzyme</keyword>
<dbReference type="Pfam" id="PF08659">
    <property type="entry name" value="KR"/>
    <property type="match status" value="1"/>
</dbReference>
<dbReference type="InterPro" id="IPR014043">
    <property type="entry name" value="Acyl_transferase_dom"/>
</dbReference>
<dbReference type="Pfam" id="PF00698">
    <property type="entry name" value="Acyl_transf_1"/>
    <property type="match status" value="1"/>
</dbReference>
<evidence type="ECO:0000256" key="3">
    <source>
        <dbReference type="ARBA" id="ARBA00022679"/>
    </source>
</evidence>
<accession>A0ABZ2U7F5</accession>
<dbReference type="SUPFAM" id="SSF55048">
    <property type="entry name" value="Probable ACP-binding domain of malonyl-CoA ACP transacylase"/>
    <property type="match status" value="1"/>
</dbReference>
<dbReference type="SMART" id="SM00827">
    <property type="entry name" value="PKS_AT"/>
    <property type="match status" value="1"/>
</dbReference>
<evidence type="ECO:0000256" key="4">
    <source>
        <dbReference type="ARBA" id="ARBA00023268"/>
    </source>
</evidence>
<dbReference type="Gene3D" id="3.40.366.10">
    <property type="entry name" value="Malonyl-Coenzyme A Acyl Carrier Protein, domain 2"/>
    <property type="match status" value="1"/>
</dbReference>
<keyword evidence="1" id="KW-0596">Phosphopantetheine</keyword>
<evidence type="ECO:0000313" key="6">
    <source>
        <dbReference type="EMBL" id="WYY09271.1"/>
    </source>
</evidence>
<dbReference type="InterPro" id="IPR036291">
    <property type="entry name" value="NAD(P)-bd_dom_sf"/>
</dbReference>
<dbReference type="SUPFAM" id="SSF47336">
    <property type="entry name" value="ACP-like"/>
    <property type="match status" value="1"/>
</dbReference>
<keyword evidence="3" id="KW-0808">Transferase</keyword>
<dbReference type="RefSeq" id="WP_066163613.1">
    <property type="nucleotide sequence ID" value="NZ_CP136137.1"/>
</dbReference>
<gene>
    <name evidence="6" type="ORF">RVF87_09520</name>
</gene>
<name>A0ABZ2U7F5_9ACTN</name>
<sequence length="1019" mass="107628">MSELHYQLPDGRIPVVVSADAEENLGRYAAAVARYVRAQPDLDVHRIAAFLLDSRPVRRHRALIAATDRDHLLTALDAVADGEPHAAVVRGTASSHRFAYVYPGQGSQRPGMGAVDYAQSAAYRAAVDDCHTESLALFGTSPLDYVLGRGDAVETDDVTVVQPALFMHMLGLTAMWDAAGVRPVMTVGHSQGEIAAAVRSGIATLREGLVVVTERARTVDRIAPRGYTMAVIGVDLDEAERLLSRNSGWMELSVVNSAHILCVSGEREAVLGLIAALEAEGKFAKEIRVAYPAHTSIVSKFAEALITAFDAHGMREDFSEPQIPCIGATLGEAVDQTMPVRDYWFWNLRNRVRFDRAVEQAAHAGADTFIEIAEHPTLVLALSETLAETAGTTILGTRRRECPDHELFTRNVLTVAAADADFDWSCWAVPGRTRELPLEGFPNSAMRKTRLWARSDAGGDDRVNHAGWAQPRTDHDVRTLQTAWHQPARRSLLPPQRIAILTPAGADLGLAAAICDSAPQHGAVAWQVPDGAADIGPMDAALLLLPEGRGAVDADVAAILAESRWRGGLTELPAMLWIVTTAAETVSDADVADPAHAAIAAGLRCLTGEQTGVRVAQLDLPAGGVSADDVLSAVHVAGESALAVRDGAVYVKRLVPVDASEPDVDDLTHVVITGGTGQVGLVMAERFARDGARRITLLSRSGGGDRAHRAATRMANRFGVDVDIRRCDLTDPESVAAVAADLPPVTVVVHAALDYVDRPLAQISDDDVRKALDAKVFGLRRFLDTVGSVGRVLICSSLAATLGGRDQALYAASNRLLEVEAACLRAEGRNVAAIGWGLWAVQGPLDAAGVARVTATGVVPMAPTAALDAGLAVRGLDAQVLAASWPDLRALLALTGVDALIAEVPDAPEVDVDVLVDAPVEQPEAVTEPEPEPVVVRAMESGVLAADLTAELVATMGLGVGDIDPSAPLVALGMDSLQALDFRKRVQSTLACDLPVEAILGGASLNEVVDLMGEVPAAS</sequence>
<dbReference type="InterPro" id="IPR016036">
    <property type="entry name" value="Malonyl_transacylase_ACP-bd"/>
</dbReference>
<proteinExistence type="predicted"/>
<dbReference type="InterPro" id="IPR020806">
    <property type="entry name" value="PKS_PP-bd"/>
</dbReference>
<evidence type="ECO:0000259" key="5">
    <source>
        <dbReference type="PROSITE" id="PS50075"/>
    </source>
</evidence>
<dbReference type="Proteomes" id="UP001479933">
    <property type="component" value="Chromosome"/>
</dbReference>
<dbReference type="EMBL" id="CP136137">
    <property type="protein sequence ID" value="WYY09271.1"/>
    <property type="molecule type" value="Genomic_DNA"/>
</dbReference>
<dbReference type="PROSITE" id="PS50075">
    <property type="entry name" value="CARRIER"/>
    <property type="match status" value="1"/>
</dbReference>
<organism evidence="6 7">
    <name type="scientific">Gordonia hydrophobica</name>
    <dbReference type="NCBI Taxonomy" id="40516"/>
    <lineage>
        <taxon>Bacteria</taxon>
        <taxon>Bacillati</taxon>
        <taxon>Actinomycetota</taxon>
        <taxon>Actinomycetes</taxon>
        <taxon>Mycobacteriales</taxon>
        <taxon>Gordoniaceae</taxon>
        <taxon>Gordonia</taxon>
    </lineage>
</organism>
<dbReference type="SMART" id="SM00823">
    <property type="entry name" value="PKS_PP"/>
    <property type="match status" value="1"/>
</dbReference>
<dbReference type="InterPro" id="IPR036736">
    <property type="entry name" value="ACP-like_sf"/>
</dbReference>
<protein>
    <submittedName>
        <fullName evidence="6">SDR family NAD(P)-dependent oxidoreductase</fullName>
    </submittedName>
</protein>
<dbReference type="PANTHER" id="PTHR43775:SF37">
    <property type="entry name" value="SI:DKEY-61P9.11"/>
    <property type="match status" value="1"/>
</dbReference>
<dbReference type="Gene3D" id="3.40.50.720">
    <property type="entry name" value="NAD(P)-binding Rossmann-like Domain"/>
    <property type="match status" value="1"/>
</dbReference>
<dbReference type="InterPro" id="IPR057326">
    <property type="entry name" value="KR_dom"/>
</dbReference>
<dbReference type="SUPFAM" id="SSF51735">
    <property type="entry name" value="NAD(P)-binding Rossmann-fold domains"/>
    <property type="match status" value="2"/>
</dbReference>
<dbReference type="SUPFAM" id="SSF52151">
    <property type="entry name" value="FabD/lysophospholipase-like"/>
    <property type="match status" value="1"/>
</dbReference>
<dbReference type="Gene3D" id="1.10.1200.10">
    <property type="entry name" value="ACP-like"/>
    <property type="match status" value="1"/>
</dbReference>
<feature type="domain" description="Carrier" evidence="5">
    <location>
        <begin position="939"/>
        <end position="1016"/>
    </location>
</feature>
<dbReference type="InterPro" id="IPR016035">
    <property type="entry name" value="Acyl_Trfase/lysoPLipase"/>
</dbReference>
<evidence type="ECO:0000256" key="1">
    <source>
        <dbReference type="ARBA" id="ARBA00022450"/>
    </source>
</evidence>
<evidence type="ECO:0000256" key="2">
    <source>
        <dbReference type="ARBA" id="ARBA00022553"/>
    </source>
</evidence>